<evidence type="ECO:0000256" key="1">
    <source>
        <dbReference type="ARBA" id="ARBA00023015"/>
    </source>
</evidence>
<evidence type="ECO:0000313" key="5">
    <source>
        <dbReference type="EMBL" id="ASJ53570.1"/>
    </source>
</evidence>
<gene>
    <name evidence="5" type="ORF">BP422_08365</name>
</gene>
<dbReference type="Pfam" id="PF01638">
    <property type="entry name" value="HxlR"/>
    <property type="match status" value="1"/>
</dbReference>
<feature type="domain" description="HTH hxlR-type" evidence="4">
    <location>
        <begin position="6"/>
        <end position="104"/>
    </location>
</feature>
<dbReference type="KEGG" id="bfm:BP422_08365"/>
<dbReference type="PANTHER" id="PTHR33204:SF29">
    <property type="entry name" value="TRANSCRIPTIONAL REGULATOR"/>
    <property type="match status" value="1"/>
</dbReference>
<dbReference type="SUPFAM" id="SSF46785">
    <property type="entry name" value="Winged helix' DNA-binding domain"/>
    <property type="match status" value="1"/>
</dbReference>
<keyword evidence="1" id="KW-0805">Transcription regulation</keyword>
<dbReference type="InterPro" id="IPR036388">
    <property type="entry name" value="WH-like_DNA-bd_sf"/>
</dbReference>
<sequence length="109" mass="12605">MEKYNIPVEATLEVIGGKWKVVILCLLAKGTKRTSELKRAMPAITQKMLTQQLRELEADNIITRDVYQQVPPRVEYDLTEYGKTLSKVLDVMCEWGESHIENQLRKIVE</sequence>
<dbReference type="Gene3D" id="1.10.10.10">
    <property type="entry name" value="Winged helix-like DNA-binding domain superfamily/Winged helix DNA-binding domain"/>
    <property type="match status" value="1"/>
</dbReference>
<keyword evidence="2" id="KW-0238">DNA-binding</keyword>
<dbReference type="GO" id="GO:0003677">
    <property type="term" value="F:DNA binding"/>
    <property type="evidence" value="ECO:0007669"/>
    <property type="project" value="UniProtKB-KW"/>
</dbReference>
<organism evidence="5 6">
    <name type="scientific">Brevibacillus formosus</name>
    <dbReference type="NCBI Taxonomy" id="54913"/>
    <lineage>
        <taxon>Bacteria</taxon>
        <taxon>Bacillati</taxon>
        <taxon>Bacillota</taxon>
        <taxon>Bacilli</taxon>
        <taxon>Bacillales</taxon>
        <taxon>Paenibacillaceae</taxon>
        <taxon>Brevibacillus</taxon>
    </lineage>
</organism>
<dbReference type="Proteomes" id="UP000197781">
    <property type="component" value="Chromosome"/>
</dbReference>
<dbReference type="PROSITE" id="PS51118">
    <property type="entry name" value="HTH_HXLR"/>
    <property type="match status" value="1"/>
</dbReference>
<dbReference type="RefSeq" id="WP_088907366.1">
    <property type="nucleotide sequence ID" value="NZ_CP018145.1"/>
</dbReference>
<dbReference type="AlphaFoldDB" id="A0A220MG84"/>
<dbReference type="PANTHER" id="PTHR33204">
    <property type="entry name" value="TRANSCRIPTIONAL REGULATOR, MARR FAMILY"/>
    <property type="match status" value="1"/>
</dbReference>
<evidence type="ECO:0000256" key="2">
    <source>
        <dbReference type="ARBA" id="ARBA00023125"/>
    </source>
</evidence>
<name>A0A220MG84_9BACL</name>
<evidence type="ECO:0000256" key="3">
    <source>
        <dbReference type="ARBA" id="ARBA00023163"/>
    </source>
</evidence>
<accession>A0A220MG84</accession>
<protein>
    <submittedName>
        <fullName evidence="5">MarR family transcriptional regulator</fullName>
    </submittedName>
</protein>
<keyword evidence="3" id="KW-0804">Transcription</keyword>
<dbReference type="InterPro" id="IPR036390">
    <property type="entry name" value="WH_DNA-bd_sf"/>
</dbReference>
<evidence type="ECO:0000259" key="4">
    <source>
        <dbReference type="PROSITE" id="PS51118"/>
    </source>
</evidence>
<reference evidence="5 6" key="1">
    <citation type="submission" date="2016-11" db="EMBL/GenBank/DDBJ databases">
        <authorList>
            <person name="Jaros S."/>
            <person name="Januszkiewicz K."/>
            <person name="Wedrychowicz H."/>
        </authorList>
    </citation>
    <scope>NUCLEOTIDE SEQUENCE [LARGE SCALE GENOMIC DNA]</scope>
    <source>
        <strain evidence="5 6">NF2</strain>
    </source>
</reference>
<dbReference type="EMBL" id="CP018145">
    <property type="protein sequence ID" value="ASJ53570.1"/>
    <property type="molecule type" value="Genomic_DNA"/>
</dbReference>
<dbReference type="InterPro" id="IPR002577">
    <property type="entry name" value="HTH_HxlR"/>
</dbReference>
<evidence type="ECO:0000313" key="6">
    <source>
        <dbReference type="Proteomes" id="UP000197781"/>
    </source>
</evidence>
<proteinExistence type="predicted"/>